<evidence type="ECO:0000256" key="3">
    <source>
        <dbReference type="RuleBase" id="RU003718"/>
    </source>
</evidence>
<dbReference type="GO" id="GO:0080044">
    <property type="term" value="F:quercetin 7-O-glucosyltransferase activity"/>
    <property type="evidence" value="ECO:0007669"/>
    <property type="project" value="TreeGrafter"/>
</dbReference>
<dbReference type="FunFam" id="3.40.50.2000:FF:000019">
    <property type="entry name" value="Glycosyltransferase"/>
    <property type="match status" value="1"/>
</dbReference>
<evidence type="ECO:0000313" key="7">
    <source>
        <dbReference type="Proteomes" id="UP000325577"/>
    </source>
</evidence>
<dbReference type="Gene3D" id="3.40.50.2000">
    <property type="entry name" value="Glycogen Phosphorylase B"/>
    <property type="match status" value="2"/>
</dbReference>
<comment type="similarity">
    <text evidence="1 3">Belongs to the UDP-glycosyltransferase family.</text>
</comment>
<evidence type="ECO:0000259" key="5">
    <source>
        <dbReference type="Pfam" id="PF26168"/>
    </source>
</evidence>
<dbReference type="OrthoDB" id="5835829at2759"/>
<sequence length="465" mass="52332">MEKKEEEGCKSRSTKHVMMLPLPAQGHISPMLQFAKRLASKGLKITLVTPSFMSNYLRAEGGSASNVTVETISIGFDELPTIENADEFMKHFQVMGSQSLAGLIERYRSSSCGEAVKCLVYDPSIPWALDVAKRLAIGGAAFFTQSCAVNNIYYHYHHHHHHHQVFNQNIHVHGMPILLELQDLPSFLYVPGSYQTIKVQVLNQFSNYGDADWRFFNTFDNLEIEVVKWMSSQWPIKTIGPTVPSMFLDMRIEDDRDYGVTPCKPNPEASNCIKWLETKETASVVYVAFGSLATLGEEQMEELAWGLNSSDTHFLWVVRASEETKLPPNFVGQNKGLVVNWCPQLEVLAHQAVGCFVTHCGWNSTLEALSLGVPMVAMPIWTDQTTNAKFIADVWQVGIRVKVNEKGIVTRQEIELCIREVMEGERGNELRKNLIQWKELAKEAVDEGGSSDKNIDEFIAELEST</sequence>
<dbReference type="Proteomes" id="UP000325577">
    <property type="component" value="Linkage Group LG21"/>
</dbReference>
<dbReference type="Pfam" id="PF00201">
    <property type="entry name" value="UDPGT"/>
    <property type="match status" value="1"/>
</dbReference>
<feature type="domain" description="Glycosyltransferase N-terminal" evidence="5">
    <location>
        <begin position="17"/>
        <end position="153"/>
    </location>
</feature>
<dbReference type="PANTHER" id="PTHR11926:SF1560">
    <property type="entry name" value="UDP-GLYCOSYLTRANSFERASE 74E1-RELATED"/>
    <property type="match status" value="1"/>
</dbReference>
<protein>
    <recommendedName>
        <fullName evidence="4">Glycosyltransferase</fullName>
        <ecNumber evidence="4">2.4.1.-</ecNumber>
    </recommendedName>
</protein>
<keyword evidence="3" id="KW-0328">Glycosyltransferase</keyword>
<evidence type="ECO:0000256" key="2">
    <source>
        <dbReference type="ARBA" id="ARBA00022679"/>
    </source>
</evidence>
<dbReference type="EMBL" id="CM018045">
    <property type="protein sequence ID" value="KAA8527230.1"/>
    <property type="molecule type" value="Genomic_DNA"/>
</dbReference>
<dbReference type="CDD" id="cd03784">
    <property type="entry name" value="GT1_Gtf-like"/>
    <property type="match status" value="1"/>
</dbReference>
<name>A0A5J5A9N4_9ASTE</name>
<accession>A0A5J5A9N4</accession>
<dbReference type="AlphaFoldDB" id="A0A5J5A9N4"/>
<organism evidence="6 7">
    <name type="scientific">Nyssa sinensis</name>
    <dbReference type="NCBI Taxonomy" id="561372"/>
    <lineage>
        <taxon>Eukaryota</taxon>
        <taxon>Viridiplantae</taxon>
        <taxon>Streptophyta</taxon>
        <taxon>Embryophyta</taxon>
        <taxon>Tracheophyta</taxon>
        <taxon>Spermatophyta</taxon>
        <taxon>Magnoliopsida</taxon>
        <taxon>eudicotyledons</taxon>
        <taxon>Gunneridae</taxon>
        <taxon>Pentapetalae</taxon>
        <taxon>asterids</taxon>
        <taxon>Cornales</taxon>
        <taxon>Nyssaceae</taxon>
        <taxon>Nyssa</taxon>
    </lineage>
</organism>
<dbReference type="Pfam" id="PF26168">
    <property type="entry name" value="Glyco_transf_N"/>
    <property type="match status" value="1"/>
</dbReference>
<dbReference type="GO" id="GO:0080043">
    <property type="term" value="F:quercetin 3-O-glucosyltransferase activity"/>
    <property type="evidence" value="ECO:0007669"/>
    <property type="project" value="TreeGrafter"/>
</dbReference>
<dbReference type="InterPro" id="IPR002213">
    <property type="entry name" value="UDP_glucos_trans"/>
</dbReference>
<dbReference type="InterPro" id="IPR035595">
    <property type="entry name" value="UDP_glycos_trans_CS"/>
</dbReference>
<evidence type="ECO:0000256" key="4">
    <source>
        <dbReference type="RuleBase" id="RU362057"/>
    </source>
</evidence>
<keyword evidence="2 3" id="KW-0808">Transferase</keyword>
<gene>
    <name evidence="6" type="ORF">F0562_034673</name>
</gene>
<dbReference type="PROSITE" id="PS00375">
    <property type="entry name" value="UDPGT"/>
    <property type="match status" value="1"/>
</dbReference>
<dbReference type="InterPro" id="IPR058980">
    <property type="entry name" value="Glyco_transf_N"/>
</dbReference>
<reference evidence="6 7" key="1">
    <citation type="submission" date="2019-09" db="EMBL/GenBank/DDBJ databases">
        <title>A chromosome-level genome assembly of the Chinese tupelo Nyssa sinensis.</title>
        <authorList>
            <person name="Yang X."/>
            <person name="Kang M."/>
            <person name="Yang Y."/>
            <person name="Xiong H."/>
            <person name="Wang M."/>
            <person name="Zhang Z."/>
            <person name="Wang Z."/>
            <person name="Wu H."/>
            <person name="Ma T."/>
            <person name="Liu J."/>
            <person name="Xi Z."/>
        </authorList>
    </citation>
    <scope>NUCLEOTIDE SEQUENCE [LARGE SCALE GENOMIC DNA]</scope>
    <source>
        <strain evidence="6">J267</strain>
        <tissue evidence="6">Leaf</tissue>
    </source>
</reference>
<keyword evidence="7" id="KW-1185">Reference proteome</keyword>
<evidence type="ECO:0000256" key="1">
    <source>
        <dbReference type="ARBA" id="ARBA00009995"/>
    </source>
</evidence>
<dbReference type="SUPFAM" id="SSF53756">
    <property type="entry name" value="UDP-Glycosyltransferase/glycogen phosphorylase"/>
    <property type="match status" value="1"/>
</dbReference>
<dbReference type="EC" id="2.4.1.-" evidence="4"/>
<dbReference type="PANTHER" id="PTHR11926">
    <property type="entry name" value="GLUCOSYL/GLUCURONOSYL TRANSFERASES"/>
    <property type="match status" value="1"/>
</dbReference>
<evidence type="ECO:0000313" key="6">
    <source>
        <dbReference type="EMBL" id="KAA8527230.1"/>
    </source>
</evidence>
<proteinExistence type="inferred from homology"/>